<sequence>MYGQPSASGGGGSSRRRRHKPPVQAQGAPLQFGTQQNLYLLPQNSSPRPPHQNRSKERSQTLKDSKDQLLKKVGRAIEEARLKIVGSGESVTSWKVSQEALLMLKVDSWSSLGFSMQEVPNLHRLFVTEGKVRNAGVHSCFF</sequence>
<name>A0A922G2B2_CARIL</name>
<proteinExistence type="predicted"/>
<evidence type="ECO:0000313" key="2">
    <source>
        <dbReference type="EMBL" id="KAG6731187.1"/>
    </source>
</evidence>
<evidence type="ECO:0000256" key="1">
    <source>
        <dbReference type="SAM" id="MobiDB-lite"/>
    </source>
</evidence>
<comment type="caution">
    <text evidence="2">The sequence shown here is derived from an EMBL/GenBank/DDBJ whole genome shotgun (WGS) entry which is preliminary data.</text>
</comment>
<organism evidence="2 3">
    <name type="scientific">Carya illinoinensis</name>
    <name type="common">Pecan</name>
    <dbReference type="NCBI Taxonomy" id="32201"/>
    <lineage>
        <taxon>Eukaryota</taxon>
        <taxon>Viridiplantae</taxon>
        <taxon>Streptophyta</taxon>
        <taxon>Embryophyta</taxon>
        <taxon>Tracheophyta</taxon>
        <taxon>Spermatophyta</taxon>
        <taxon>Magnoliopsida</taxon>
        <taxon>eudicotyledons</taxon>
        <taxon>Gunneridae</taxon>
        <taxon>Pentapetalae</taxon>
        <taxon>rosids</taxon>
        <taxon>fabids</taxon>
        <taxon>Fagales</taxon>
        <taxon>Juglandaceae</taxon>
        <taxon>Carya</taxon>
    </lineage>
</organism>
<reference evidence="2" key="1">
    <citation type="submission" date="2021-01" db="EMBL/GenBank/DDBJ databases">
        <authorList>
            <person name="Lovell J.T."/>
            <person name="Bentley N."/>
            <person name="Bhattarai G."/>
            <person name="Jenkins J.W."/>
            <person name="Sreedasyam A."/>
            <person name="Alarcon Y."/>
            <person name="Bock C."/>
            <person name="Boston L."/>
            <person name="Carlson J."/>
            <person name="Cervantes K."/>
            <person name="Clermont K."/>
            <person name="Krom N."/>
            <person name="Kubenka K."/>
            <person name="Mamidi S."/>
            <person name="Mattison C."/>
            <person name="Monteros M."/>
            <person name="Pisani C."/>
            <person name="Plott C."/>
            <person name="Rajasekar S."/>
            <person name="Rhein H.S."/>
            <person name="Rohla C."/>
            <person name="Song M."/>
            <person name="Hilaire R.S."/>
            <person name="Shu S."/>
            <person name="Wells L."/>
            <person name="Wang X."/>
            <person name="Webber J."/>
            <person name="Heerema R.J."/>
            <person name="Klein P."/>
            <person name="Conner P."/>
            <person name="Grauke L."/>
            <person name="Grimwood J."/>
            <person name="Schmutz J."/>
            <person name="Randall J.J."/>
        </authorList>
    </citation>
    <scope>NUCLEOTIDE SEQUENCE</scope>
    <source>
        <tissue evidence="2">Leaf</tissue>
    </source>
</reference>
<feature type="region of interest" description="Disordered" evidence="1">
    <location>
        <begin position="1"/>
        <end position="68"/>
    </location>
</feature>
<feature type="compositionally biased region" description="Polar residues" evidence="1">
    <location>
        <begin position="32"/>
        <end position="46"/>
    </location>
</feature>
<dbReference type="EMBL" id="CM031825">
    <property type="protein sequence ID" value="KAG6731187.1"/>
    <property type="molecule type" value="Genomic_DNA"/>
</dbReference>
<gene>
    <name evidence="2" type="ORF">I3842_01G117300</name>
</gene>
<evidence type="ECO:0000313" key="3">
    <source>
        <dbReference type="Proteomes" id="UP000811246"/>
    </source>
</evidence>
<accession>A0A922G2B2</accession>
<feature type="compositionally biased region" description="Basic and acidic residues" evidence="1">
    <location>
        <begin position="54"/>
        <end position="68"/>
    </location>
</feature>
<dbReference type="AlphaFoldDB" id="A0A922G2B2"/>
<dbReference type="Proteomes" id="UP000811246">
    <property type="component" value="Chromosome 1"/>
</dbReference>
<protein>
    <submittedName>
        <fullName evidence="2">Uncharacterized protein</fullName>
    </submittedName>
</protein>